<dbReference type="RefSeq" id="WP_009559597.1">
    <property type="nucleotide sequence ID" value="NZ_AYZN01000010.1"/>
</dbReference>
<dbReference type="AlphaFoldDB" id="I7LDM4"/>
<proteinExistence type="predicted"/>
<reference evidence="1 2" key="1">
    <citation type="submission" date="2012-06" db="EMBL/GenBank/DDBJ databases">
        <title>Draft Genome Sequence of Lactobacillus pasteurii CRBIP 24.76T.</title>
        <authorList>
            <person name="Cousin S."/>
            <person name="Bouchier C."/>
            <person name="Loux V."/>
            <person name="Ma L."/>
            <person name="Creno S."/>
            <person name="Bizet C."/>
            <person name="Clermont D."/>
        </authorList>
    </citation>
    <scope>NUCLEOTIDE SEQUENCE [LARGE SCALE GENOMIC DNA]</scope>
    <source>
        <strain evidence="2">CRBIP 24.76T</strain>
    </source>
</reference>
<dbReference type="EMBL" id="CAKD01000017">
    <property type="protein sequence ID" value="CCI85048.1"/>
    <property type="molecule type" value="Genomic_DNA"/>
</dbReference>
<sequence length="115" mass="13249">MSEKMYLIKYYYIRPVTDKKIKRVAKYFIFPKMYNSIITEEQKEKLATNTAFLCATSPKEGVKPSKVPAFILSIIPATGEDLKKYKPLNLIAPITPNKDQLKALDNFQKIKFGIK</sequence>
<evidence type="ECO:0000313" key="2">
    <source>
        <dbReference type="Proteomes" id="UP000009311"/>
    </source>
</evidence>
<organism evidence="1 2">
    <name type="scientific">Lactobacillus pasteurii DSM 23907 = CRBIP 24.76</name>
    <dbReference type="NCBI Taxonomy" id="1423790"/>
    <lineage>
        <taxon>Bacteria</taxon>
        <taxon>Bacillati</taxon>
        <taxon>Bacillota</taxon>
        <taxon>Bacilli</taxon>
        <taxon>Lactobacillales</taxon>
        <taxon>Lactobacillaceae</taxon>
        <taxon>Lactobacillus</taxon>
    </lineage>
</organism>
<comment type="caution">
    <text evidence="1">The sequence shown here is derived from an EMBL/GenBank/DDBJ whole genome shotgun (WGS) entry which is preliminary data.</text>
</comment>
<protein>
    <submittedName>
        <fullName evidence="1">Uncharacterized protein</fullName>
    </submittedName>
</protein>
<keyword evidence="2" id="KW-1185">Reference proteome</keyword>
<accession>I7LDM4</accession>
<gene>
    <name evidence="1" type="ORF">BN53_02915</name>
</gene>
<dbReference type="Proteomes" id="UP000009311">
    <property type="component" value="Unassembled WGS sequence"/>
</dbReference>
<evidence type="ECO:0000313" key="1">
    <source>
        <dbReference type="EMBL" id="CCI85048.1"/>
    </source>
</evidence>
<dbReference type="OrthoDB" id="9993037at2"/>
<name>I7LDM4_9LACO</name>